<evidence type="ECO:0000313" key="3">
    <source>
        <dbReference type="Proteomes" id="UP001314170"/>
    </source>
</evidence>
<dbReference type="AlphaFoldDB" id="A0AAV1SNK6"/>
<protein>
    <submittedName>
        <fullName evidence="2">Uncharacterized protein</fullName>
    </submittedName>
</protein>
<gene>
    <name evidence="2" type="ORF">DCAF_LOCUS24582</name>
</gene>
<feature type="region of interest" description="Disordered" evidence="1">
    <location>
        <begin position="1"/>
        <end position="35"/>
    </location>
</feature>
<evidence type="ECO:0000313" key="2">
    <source>
        <dbReference type="EMBL" id="CAK7353150.1"/>
    </source>
</evidence>
<name>A0AAV1SNK6_9ROSI</name>
<proteinExistence type="predicted"/>
<organism evidence="2 3">
    <name type="scientific">Dovyalis caffra</name>
    <dbReference type="NCBI Taxonomy" id="77055"/>
    <lineage>
        <taxon>Eukaryota</taxon>
        <taxon>Viridiplantae</taxon>
        <taxon>Streptophyta</taxon>
        <taxon>Embryophyta</taxon>
        <taxon>Tracheophyta</taxon>
        <taxon>Spermatophyta</taxon>
        <taxon>Magnoliopsida</taxon>
        <taxon>eudicotyledons</taxon>
        <taxon>Gunneridae</taxon>
        <taxon>Pentapetalae</taxon>
        <taxon>rosids</taxon>
        <taxon>fabids</taxon>
        <taxon>Malpighiales</taxon>
        <taxon>Salicaceae</taxon>
        <taxon>Flacourtieae</taxon>
        <taxon>Dovyalis</taxon>
    </lineage>
</organism>
<comment type="caution">
    <text evidence="2">The sequence shown here is derived from an EMBL/GenBank/DDBJ whole genome shotgun (WGS) entry which is preliminary data.</text>
</comment>
<feature type="region of interest" description="Disordered" evidence="1">
    <location>
        <begin position="56"/>
        <end position="85"/>
    </location>
</feature>
<keyword evidence="3" id="KW-1185">Reference proteome</keyword>
<dbReference type="EMBL" id="CAWUPB010001194">
    <property type="protein sequence ID" value="CAK7353150.1"/>
    <property type="molecule type" value="Genomic_DNA"/>
</dbReference>
<reference evidence="2 3" key="1">
    <citation type="submission" date="2024-01" db="EMBL/GenBank/DDBJ databases">
        <authorList>
            <person name="Waweru B."/>
        </authorList>
    </citation>
    <scope>NUCLEOTIDE SEQUENCE [LARGE SCALE GENOMIC DNA]</scope>
</reference>
<dbReference type="Proteomes" id="UP001314170">
    <property type="component" value="Unassembled WGS sequence"/>
</dbReference>
<sequence length="146" mass="15368">MDPATCGLSTVNTHKPGPHSFASSPTAAHGSAPHQSQTAARYFELSAQMASTVGKFMDHGSVSPASVTPTPTSTGPHQQNLPQNSMFPASESVRQQHPSVNVVSNNSCKANSWIIDSETTDYTACNFNSMTDVGTKPTEQSATDTL</sequence>
<feature type="compositionally biased region" description="Low complexity" evidence="1">
    <location>
        <begin position="60"/>
        <end position="76"/>
    </location>
</feature>
<accession>A0AAV1SNK6</accession>
<evidence type="ECO:0000256" key="1">
    <source>
        <dbReference type="SAM" id="MobiDB-lite"/>
    </source>
</evidence>